<dbReference type="Gene3D" id="3.30.460.40">
    <property type="match status" value="1"/>
</dbReference>
<gene>
    <name evidence="1" type="ORF">HZA61_10820</name>
</gene>
<dbReference type="EMBL" id="JACRIW010000077">
    <property type="protein sequence ID" value="MBI5169971.1"/>
    <property type="molecule type" value="Genomic_DNA"/>
</dbReference>
<organism evidence="1 2">
    <name type="scientific">Eiseniibacteriota bacterium</name>
    <dbReference type="NCBI Taxonomy" id="2212470"/>
    <lineage>
        <taxon>Bacteria</taxon>
        <taxon>Candidatus Eiseniibacteriota</taxon>
    </lineage>
</organism>
<sequence length="144" mass="16604">MNAHEVEYIVVGAVGLVFNGLVRGTDDADLFIRPTRENMFRLHAALRDVWDDERIPQVDFFGERDELYAVTYVSPDGGLSVDFLPRLGEAFAYDDLVAHWVDFEDMRVHVATPRTLQRMKARTPRMQDHADAEKLRQHFGLEEV</sequence>
<evidence type="ECO:0008006" key="3">
    <source>
        <dbReference type="Google" id="ProtNLM"/>
    </source>
</evidence>
<evidence type="ECO:0000313" key="2">
    <source>
        <dbReference type="Proteomes" id="UP000696931"/>
    </source>
</evidence>
<dbReference type="Proteomes" id="UP000696931">
    <property type="component" value="Unassembled WGS sequence"/>
</dbReference>
<evidence type="ECO:0000313" key="1">
    <source>
        <dbReference type="EMBL" id="MBI5169971.1"/>
    </source>
</evidence>
<proteinExistence type="predicted"/>
<protein>
    <recommendedName>
        <fullName evidence="3">Nucleotidyltransferase</fullName>
    </recommendedName>
</protein>
<accession>A0A933SEP2</accession>
<dbReference type="SUPFAM" id="SSF81301">
    <property type="entry name" value="Nucleotidyltransferase"/>
    <property type="match status" value="1"/>
</dbReference>
<reference evidence="1" key="1">
    <citation type="submission" date="2020-07" db="EMBL/GenBank/DDBJ databases">
        <title>Huge and variable diversity of episymbiotic CPR bacteria and DPANN archaea in groundwater ecosystems.</title>
        <authorList>
            <person name="He C.Y."/>
            <person name="Keren R."/>
            <person name="Whittaker M."/>
            <person name="Farag I.F."/>
            <person name="Doudna J."/>
            <person name="Cate J.H.D."/>
            <person name="Banfield J.F."/>
        </authorList>
    </citation>
    <scope>NUCLEOTIDE SEQUENCE</scope>
    <source>
        <strain evidence="1">NC_groundwater_1813_Pr3_B-0.1um_71_17</strain>
    </source>
</reference>
<dbReference type="InterPro" id="IPR043519">
    <property type="entry name" value="NT_sf"/>
</dbReference>
<dbReference type="AlphaFoldDB" id="A0A933SEP2"/>
<comment type="caution">
    <text evidence="1">The sequence shown here is derived from an EMBL/GenBank/DDBJ whole genome shotgun (WGS) entry which is preliminary data.</text>
</comment>
<name>A0A933SEP2_UNCEI</name>